<comment type="caution">
    <text evidence="1">The sequence shown here is derived from an EMBL/GenBank/DDBJ whole genome shotgun (WGS) entry which is preliminary data.</text>
</comment>
<proteinExistence type="predicted"/>
<evidence type="ECO:0000313" key="1">
    <source>
        <dbReference type="EMBL" id="KAK3064576.1"/>
    </source>
</evidence>
<feature type="non-terminal residue" evidence="1">
    <location>
        <position position="1"/>
    </location>
</feature>
<keyword evidence="2" id="KW-1185">Reference proteome</keyword>
<dbReference type="EMBL" id="JAWDJW010006477">
    <property type="protein sequence ID" value="KAK3064576.1"/>
    <property type="molecule type" value="Genomic_DNA"/>
</dbReference>
<sequence length="309" mass="34901">RYHDALTKAHRTATVELGDKSSEQQQKVSEKGGWLDVASWAREKGTEKSFGELHPRPPRDGRPRESLGERAWRMRDQSQRKGAGGAASAVGGFGVIDVLRVLGGIVLLNCALSYFVTSGDSLAWGYRPWFTRTDTLSAWWRGPIILTDAELRMYDGTDVTKPIYLALNGSVYDVSASRHTYGPGGSYHFFAGRDAARAFVTGCFEEDLTADLRGVENMFIPVEDPEEEVRMTKSELKNRRAQERRRARKEVEDAIEGWAKLFRGDKTKPYFKVGEVKREEGWLEKLPRRKLCEAAEKARPKRKKAKTTT</sequence>
<reference evidence="1" key="1">
    <citation type="submission" date="2024-09" db="EMBL/GenBank/DDBJ databases">
        <title>Black Yeasts Isolated from many extreme environments.</title>
        <authorList>
            <person name="Coleine C."/>
            <person name="Stajich J.E."/>
            <person name="Selbmann L."/>
        </authorList>
    </citation>
    <scope>NUCLEOTIDE SEQUENCE</scope>
    <source>
        <strain evidence="1">CCFEE 5737</strain>
    </source>
</reference>
<organism evidence="1 2">
    <name type="scientific">Coniosporium uncinatum</name>
    <dbReference type="NCBI Taxonomy" id="93489"/>
    <lineage>
        <taxon>Eukaryota</taxon>
        <taxon>Fungi</taxon>
        <taxon>Dikarya</taxon>
        <taxon>Ascomycota</taxon>
        <taxon>Pezizomycotina</taxon>
        <taxon>Dothideomycetes</taxon>
        <taxon>Dothideomycetes incertae sedis</taxon>
        <taxon>Coniosporium</taxon>
    </lineage>
</organism>
<evidence type="ECO:0000313" key="2">
    <source>
        <dbReference type="Proteomes" id="UP001186974"/>
    </source>
</evidence>
<name>A0ACC3DAS3_9PEZI</name>
<protein>
    <submittedName>
        <fullName evidence="1">Uncharacterized protein</fullName>
    </submittedName>
</protein>
<accession>A0ACC3DAS3</accession>
<gene>
    <name evidence="1" type="ORF">LTS18_005945</name>
</gene>
<dbReference type="Proteomes" id="UP001186974">
    <property type="component" value="Unassembled WGS sequence"/>
</dbReference>